<keyword evidence="7 10" id="KW-0573">Peptidoglycan synthesis</keyword>
<evidence type="ECO:0000256" key="8">
    <source>
        <dbReference type="ARBA" id="ARBA00023306"/>
    </source>
</evidence>
<dbReference type="Gene3D" id="3.40.1390.10">
    <property type="entry name" value="MurE/MurF, N-terminal domain"/>
    <property type="match status" value="1"/>
</dbReference>
<dbReference type="SUPFAM" id="SSF63418">
    <property type="entry name" value="MurE/MurF N-terminal domain"/>
    <property type="match status" value="1"/>
</dbReference>
<keyword evidence="4" id="KW-0547">Nucleotide-binding</keyword>
<dbReference type="PANTHER" id="PTHR43024">
    <property type="entry name" value="UDP-N-ACETYLMURAMOYL-TRIPEPTIDE--D-ALANYL-D-ALANINE LIGASE"/>
    <property type="match status" value="1"/>
</dbReference>
<comment type="pathway">
    <text evidence="10">Cell wall biogenesis; peptidoglycan biosynthesis.</text>
</comment>
<reference evidence="14" key="2">
    <citation type="journal article" date="2012" name="Environ. Microbiol.">
        <title>Genomic content of uncultured Bacteroidetes from contrasting oceanic provinces in the North Atlantic Ocean.</title>
        <authorList>
            <person name="Gomez-Pereira P.R."/>
            <person name="Schuler M."/>
            <person name="Fuchs B.M."/>
            <person name="Bennke C."/>
            <person name="Teeling H."/>
            <person name="Waldmann J."/>
            <person name="Richter M."/>
            <person name="Barbe V."/>
            <person name="Bataille E."/>
            <person name="Glockner F.O."/>
            <person name="Amann R."/>
        </authorList>
    </citation>
    <scope>NUCLEOTIDE SEQUENCE</scope>
</reference>
<dbReference type="NCBIfam" id="TIGR01143">
    <property type="entry name" value="murF"/>
    <property type="match status" value="1"/>
</dbReference>
<reference evidence="14" key="1">
    <citation type="submission" date="2010-05" db="EMBL/GenBank/DDBJ databases">
        <authorList>
            <person name="Genoscope - CEA"/>
        </authorList>
    </citation>
    <scope>NUCLEOTIDE SEQUENCE</scope>
</reference>
<keyword evidence="8 10" id="KW-0131">Cell cycle</keyword>
<dbReference type="GO" id="GO:0008766">
    <property type="term" value="F:UDP-N-acetylmuramoylalanyl-D-glutamyl-2,6-diaminopimelate-D-alanyl-D-alanine ligase activity"/>
    <property type="evidence" value="ECO:0007669"/>
    <property type="project" value="RHEA"/>
</dbReference>
<dbReference type="InterPro" id="IPR013221">
    <property type="entry name" value="Mur_ligase_cen"/>
</dbReference>
<feature type="domain" description="Mur ligase N-terminal catalytic" evidence="11">
    <location>
        <begin position="12"/>
        <end position="57"/>
    </location>
</feature>
<evidence type="ECO:0000313" key="14">
    <source>
        <dbReference type="EMBL" id="CBL87104.1"/>
    </source>
</evidence>
<evidence type="ECO:0000256" key="2">
    <source>
        <dbReference type="ARBA" id="ARBA00022598"/>
    </source>
</evidence>
<feature type="domain" description="Mur ligase C-terminal" evidence="12">
    <location>
        <begin position="292"/>
        <end position="408"/>
    </location>
</feature>
<keyword evidence="9 10" id="KW-0961">Cell wall biogenesis/degradation</keyword>
<dbReference type="SUPFAM" id="SSF53244">
    <property type="entry name" value="MurD-like peptide ligases, peptide-binding domain"/>
    <property type="match status" value="1"/>
</dbReference>
<keyword evidence="1" id="KW-0963">Cytoplasm</keyword>
<keyword evidence="3 10" id="KW-0132">Cell division</keyword>
<evidence type="ECO:0000259" key="12">
    <source>
        <dbReference type="Pfam" id="PF02875"/>
    </source>
</evidence>
<evidence type="ECO:0000256" key="9">
    <source>
        <dbReference type="ARBA" id="ARBA00023316"/>
    </source>
</evidence>
<dbReference type="InterPro" id="IPR051046">
    <property type="entry name" value="MurCDEF_CellWall_CoF430Synth"/>
</dbReference>
<dbReference type="InterPro" id="IPR035911">
    <property type="entry name" value="MurE/MurF_N"/>
</dbReference>
<dbReference type="GO" id="GO:0008360">
    <property type="term" value="P:regulation of cell shape"/>
    <property type="evidence" value="ECO:0007669"/>
    <property type="project" value="UniProtKB-KW"/>
</dbReference>
<dbReference type="GO" id="GO:0071555">
    <property type="term" value="P:cell wall organization"/>
    <property type="evidence" value="ECO:0007669"/>
    <property type="project" value="UniProtKB-KW"/>
</dbReference>
<dbReference type="SUPFAM" id="SSF53623">
    <property type="entry name" value="MurD-like peptide ligases, catalytic domain"/>
    <property type="match status" value="1"/>
</dbReference>
<evidence type="ECO:0000256" key="5">
    <source>
        <dbReference type="ARBA" id="ARBA00022840"/>
    </source>
</evidence>
<keyword evidence="6 10" id="KW-0133">Cell shape</keyword>
<dbReference type="GO" id="GO:0005524">
    <property type="term" value="F:ATP binding"/>
    <property type="evidence" value="ECO:0007669"/>
    <property type="project" value="UniProtKB-KW"/>
</dbReference>
<dbReference type="EC" id="6.3.2.10" evidence="10"/>
<name>F4MLU1_9BACT</name>
<gene>
    <name evidence="14" type="primary">murF</name>
    <name evidence="14" type="ORF">S3_816_0006</name>
</gene>
<feature type="domain" description="Mur ligase central" evidence="13">
    <location>
        <begin position="96"/>
        <end position="268"/>
    </location>
</feature>
<dbReference type="GO" id="GO:0009252">
    <property type="term" value="P:peptidoglycan biosynthetic process"/>
    <property type="evidence" value="ECO:0007669"/>
    <property type="project" value="UniProtKB-UniPathway"/>
</dbReference>
<dbReference type="GO" id="GO:0005737">
    <property type="term" value="C:cytoplasm"/>
    <property type="evidence" value="ECO:0007669"/>
    <property type="project" value="UniProtKB-SubCell"/>
</dbReference>
<evidence type="ECO:0000256" key="3">
    <source>
        <dbReference type="ARBA" id="ARBA00022618"/>
    </source>
</evidence>
<evidence type="ECO:0000256" key="10">
    <source>
        <dbReference type="RuleBase" id="RU004136"/>
    </source>
</evidence>
<dbReference type="InterPro" id="IPR036565">
    <property type="entry name" value="Mur-like_cat_sf"/>
</dbReference>
<proteinExistence type="predicted"/>
<organism evidence="14">
    <name type="scientific">uncultured Flavobacteriia bacterium</name>
    <dbReference type="NCBI Taxonomy" id="212695"/>
    <lineage>
        <taxon>Bacteria</taxon>
        <taxon>Pseudomonadati</taxon>
        <taxon>Bacteroidota</taxon>
        <taxon>Flavobacteriia</taxon>
        <taxon>environmental samples</taxon>
    </lineage>
</organism>
<sequence>MKSLYERFDKSKGICTDSRKLRSGQIFFALKGDNFNGNQFANEALKNGASAIVLDEIIENLNYNNSDVFFVKNVLTHLQNFATYHRNKWGKTIIGITGSNGKTTVKELLFNVLSQGYSTHATEGNYNNHIGVPLTLLNIRDSHDIAIVEMGANHIGEIKALCEISLPDYGYITNFGLAHLEGFGGIEGVIKGKSELYEHLDKNNSISFVNPNDSIALKNCNSQNIEFTDGVNFFYKSGLLGVSFGNEEILTNLTGSYQENNVLAAITIGRNFELEDSKIAKGIANYIPQNNRGQIFKTGKNTIFLDAYNANPTSMEASLRNAVNLYKKMPHVYIAGGLLELGEYSKSQHQRMIEIFQELEIENAWFIGKQFEESQMPEKYYNYRDTAQALEALRGKQIHGNFIWIKGSRSFALEALLDEL</sequence>
<keyword evidence="5" id="KW-0067">ATP-binding</keyword>
<evidence type="ECO:0000256" key="4">
    <source>
        <dbReference type="ARBA" id="ARBA00022741"/>
    </source>
</evidence>
<evidence type="ECO:0000259" key="13">
    <source>
        <dbReference type="Pfam" id="PF08245"/>
    </source>
</evidence>
<dbReference type="PANTHER" id="PTHR43024:SF1">
    <property type="entry name" value="UDP-N-ACETYLMURAMOYL-TRIPEPTIDE--D-ALANYL-D-ALANINE LIGASE"/>
    <property type="match status" value="1"/>
</dbReference>
<dbReference type="Gene3D" id="3.40.1190.10">
    <property type="entry name" value="Mur-like, catalytic domain"/>
    <property type="match status" value="1"/>
</dbReference>
<dbReference type="AlphaFoldDB" id="F4MLU1"/>
<dbReference type="Gene3D" id="3.90.190.20">
    <property type="entry name" value="Mur ligase, C-terminal domain"/>
    <property type="match status" value="1"/>
</dbReference>
<comment type="catalytic activity">
    <reaction evidence="10">
        <text>D-alanyl-D-alanine + UDP-N-acetyl-alpha-D-muramoyl-L-alanyl-gamma-D-glutamyl-meso-2,6-diaminopimelate + ATP = UDP-N-acetyl-alpha-D-muramoyl-L-alanyl-gamma-D-glutamyl-meso-2,6-diaminopimeloyl-D-alanyl-D-alanine + ADP + phosphate + H(+)</text>
        <dbReference type="Rhea" id="RHEA:28374"/>
        <dbReference type="ChEBI" id="CHEBI:15378"/>
        <dbReference type="ChEBI" id="CHEBI:30616"/>
        <dbReference type="ChEBI" id="CHEBI:43474"/>
        <dbReference type="ChEBI" id="CHEBI:57822"/>
        <dbReference type="ChEBI" id="CHEBI:61386"/>
        <dbReference type="ChEBI" id="CHEBI:83905"/>
        <dbReference type="ChEBI" id="CHEBI:456216"/>
        <dbReference type="EC" id="6.3.2.10"/>
    </reaction>
</comment>
<dbReference type="Pfam" id="PF01225">
    <property type="entry name" value="Mur_ligase"/>
    <property type="match status" value="1"/>
</dbReference>
<dbReference type="InterPro" id="IPR000713">
    <property type="entry name" value="Mur_ligase_N"/>
</dbReference>
<dbReference type="Pfam" id="PF08245">
    <property type="entry name" value="Mur_ligase_M"/>
    <property type="match status" value="1"/>
</dbReference>
<accession>F4MLU1</accession>
<dbReference type="Pfam" id="PF02875">
    <property type="entry name" value="Mur_ligase_C"/>
    <property type="match status" value="1"/>
</dbReference>
<dbReference type="UniPathway" id="UPA00219"/>
<dbReference type="GO" id="GO:0047480">
    <property type="term" value="F:UDP-N-acetylmuramoyl-tripeptide-D-alanyl-D-alanine ligase activity"/>
    <property type="evidence" value="ECO:0007669"/>
    <property type="project" value="UniProtKB-EC"/>
</dbReference>
<dbReference type="InterPro" id="IPR005863">
    <property type="entry name" value="UDP-N-AcMur_synth"/>
</dbReference>
<evidence type="ECO:0000256" key="1">
    <source>
        <dbReference type="ARBA" id="ARBA00022490"/>
    </source>
</evidence>
<keyword evidence="2 14" id="KW-0436">Ligase</keyword>
<protein>
    <recommendedName>
        <fullName evidence="10">UDP-N-acetylmuramoyl-tripeptide--D-alanyl-D-alanine ligase</fullName>
        <ecNumber evidence="10">6.3.2.10</ecNumber>
    </recommendedName>
</protein>
<evidence type="ECO:0000256" key="6">
    <source>
        <dbReference type="ARBA" id="ARBA00022960"/>
    </source>
</evidence>
<evidence type="ECO:0000256" key="7">
    <source>
        <dbReference type="ARBA" id="ARBA00022984"/>
    </source>
</evidence>
<dbReference type="EMBL" id="FQ032808">
    <property type="protein sequence ID" value="CBL87104.1"/>
    <property type="molecule type" value="Genomic_DNA"/>
</dbReference>
<comment type="subcellular location">
    <subcellularLocation>
        <location evidence="10">Cytoplasm</location>
    </subcellularLocation>
</comment>
<dbReference type="GO" id="GO:0051301">
    <property type="term" value="P:cell division"/>
    <property type="evidence" value="ECO:0007669"/>
    <property type="project" value="UniProtKB-KW"/>
</dbReference>
<dbReference type="InterPro" id="IPR036615">
    <property type="entry name" value="Mur_ligase_C_dom_sf"/>
</dbReference>
<comment type="function">
    <text evidence="10">Involved in cell wall formation. Catalyzes the final step in the synthesis of UDP-N-acetylmuramoyl-pentapeptide, the precursor of murein.</text>
</comment>
<dbReference type="InterPro" id="IPR004101">
    <property type="entry name" value="Mur_ligase_C"/>
</dbReference>
<evidence type="ECO:0000259" key="11">
    <source>
        <dbReference type="Pfam" id="PF01225"/>
    </source>
</evidence>